<evidence type="ECO:0000313" key="2">
    <source>
        <dbReference type="Proteomes" id="UP000554482"/>
    </source>
</evidence>
<sequence length="64" mass="6991">MKAISSPATEIWSKPTKFCPGLDSTWLPWQANANVQKEVIVKGVAIDDLATHHCSQKNLHCTSG</sequence>
<evidence type="ECO:0000313" key="1">
    <source>
        <dbReference type="EMBL" id="KAF5180250.1"/>
    </source>
</evidence>
<accession>A0A7J6V7S8</accession>
<comment type="caution">
    <text evidence="1">The sequence shown here is derived from an EMBL/GenBank/DDBJ whole genome shotgun (WGS) entry which is preliminary data.</text>
</comment>
<name>A0A7J6V7S8_THATH</name>
<dbReference type="Proteomes" id="UP000554482">
    <property type="component" value="Unassembled WGS sequence"/>
</dbReference>
<dbReference type="EMBL" id="JABWDY010037676">
    <property type="protein sequence ID" value="KAF5180250.1"/>
    <property type="molecule type" value="Genomic_DNA"/>
</dbReference>
<reference evidence="1 2" key="1">
    <citation type="submission" date="2020-06" db="EMBL/GenBank/DDBJ databases">
        <title>Transcriptomic and genomic resources for Thalictrum thalictroides and T. hernandezii: Facilitating candidate gene discovery in an emerging model plant lineage.</title>
        <authorList>
            <person name="Arias T."/>
            <person name="Riano-Pachon D.M."/>
            <person name="Di Stilio V.S."/>
        </authorList>
    </citation>
    <scope>NUCLEOTIDE SEQUENCE [LARGE SCALE GENOMIC DNA]</scope>
    <source>
        <strain evidence="2">cv. WT478/WT964</strain>
        <tissue evidence="1">Leaves</tissue>
    </source>
</reference>
<dbReference type="AlphaFoldDB" id="A0A7J6V7S8"/>
<organism evidence="1 2">
    <name type="scientific">Thalictrum thalictroides</name>
    <name type="common">Rue-anemone</name>
    <name type="synonym">Anemone thalictroides</name>
    <dbReference type="NCBI Taxonomy" id="46969"/>
    <lineage>
        <taxon>Eukaryota</taxon>
        <taxon>Viridiplantae</taxon>
        <taxon>Streptophyta</taxon>
        <taxon>Embryophyta</taxon>
        <taxon>Tracheophyta</taxon>
        <taxon>Spermatophyta</taxon>
        <taxon>Magnoliopsida</taxon>
        <taxon>Ranunculales</taxon>
        <taxon>Ranunculaceae</taxon>
        <taxon>Thalictroideae</taxon>
        <taxon>Thalictrum</taxon>
    </lineage>
</organism>
<gene>
    <name evidence="1" type="ORF">FRX31_030165</name>
</gene>
<keyword evidence="2" id="KW-1185">Reference proteome</keyword>
<proteinExistence type="predicted"/>
<protein>
    <submittedName>
        <fullName evidence="1">Uncharacterized protein</fullName>
    </submittedName>
</protein>